<name>A0ABR3GLX5_9PEZI</name>
<accession>A0ABR3GLX5</accession>
<evidence type="ECO:0000256" key="1">
    <source>
        <dbReference type="SAM" id="SignalP"/>
    </source>
</evidence>
<keyword evidence="3" id="KW-1185">Reference proteome</keyword>
<feature type="signal peptide" evidence="1">
    <location>
        <begin position="1"/>
        <end position="18"/>
    </location>
</feature>
<keyword evidence="1" id="KW-0732">Signal</keyword>
<feature type="chain" id="PRO_5046695570" description="Ubiquitin 3 binding protein But2 C-terminal domain-containing protein" evidence="1">
    <location>
        <begin position="19"/>
        <end position="193"/>
    </location>
</feature>
<dbReference type="Proteomes" id="UP001447188">
    <property type="component" value="Unassembled WGS sequence"/>
</dbReference>
<evidence type="ECO:0000313" key="2">
    <source>
        <dbReference type="EMBL" id="KAL0636930.1"/>
    </source>
</evidence>
<comment type="caution">
    <text evidence="2">The sequence shown here is derived from an EMBL/GenBank/DDBJ whole genome shotgun (WGS) entry which is preliminary data.</text>
</comment>
<gene>
    <name evidence="2" type="ORF">Q9L58_004032</name>
</gene>
<proteinExistence type="predicted"/>
<protein>
    <recommendedName>
        <fullName evidence="4">Ubiquitin 3 binding protein But2 C-terminal domain-containing protein</fullName>
    </recommendedName>
</protein>
<organism evidence="2 3">
    <name type="scientific">Discina gigas</name>
    <dbReference type="NCBI Taxonomy" id="1032678"/>
    <lineage>
        <taxon>Eukaryota</taxon>
        <taxon>Fungi</taxon>
        <taxon>Dikarya</taxon>
        <taxon>Ascomycota</taxon>
        <taxon>Pezizomycotina</taxon>
        <taxon>Pezizomycetes</taxon>
        <taxon>Pezizales</taxon>
        <taxon>Discinaceae</taxon>
        <taxon>Discina</taxon>
    </lineage>
</organism>
<evidence type="ECO:0008006" key="4">
    <source>
        <dbReference type="Google" id="ProtNLM"/>
    </source>
</evidence>
<reference evidence="2 3" key="1">
    <citation type="submission" date="2024-02" db="EMBL/GenBank/DDBJ databases">
        <title>Discinaceae phylogenomics.</title>
        <authorList>
            <person name="Dirks A.C."/>
            <person name="James T.Y."/>
        </authorList>
    </citation>
    <scope>NUCLEOTIDE SEQUENCE [LARGE SCALE GENOMIC DNA]</scope>
    <source>
        <strain evidence="2 3">ACD0624</strain>
    </source>
</reference>
<sequence length="193" mass="20517">MRFTLLTAALALFSVSSSAPVPDATLDTRSVQSFYPTLAVNIFTPDKGTVKGDVYVFRTTQVGIQHETNSLLSIPFPDGHAGKTCSFAFAGGWAPPRTNWAPPGADPNSQRVQLFTVGGTISATNTYTSRPYRDVSYGIFKVSNDGATGTWDGPTPTFPCPAKATVLGFEVAPQGDFDDVSWPLHAGLAVIVK</sequence>
<dbReference type="EMBL" id="JBBBZM010000041">
    <property type="protein sequence ID" value="KAL0636930.1"/>
    <property type="molecule type" value="Genomic_DNA"/>
</dbReference>
<evidence type="ECO:0000313" key="3">
    <source>
        <dbReference type="Proteomes" id="UP001447188"/>
    </source>
</evidence>